<name>A0ABY4EHT6_9BACI</name>
<dbReference type="EMBL" id="CP095073">
    <property type="protein sequence ID" value="UOQ43632.1"/>
    <property type="molecule type" value="Genomic_DNA"/>
</dbReference>
<evidence type="ECO:0000313" key="2">
    <source>
        <dbReference type="Proteomes" id="UP000831787"/>
    </source>
</evidence>
<reference evidence="1 2" key="1">
    <citation type="submission" date="2022-04" db="EMBL/GenBank/DDBJ databases">
        <title>Halobacillus sp. isolated from saltern.</title>
        <authorList>
            <person name="Won M."/>
            <person name="Lee C.-M."/>
            <person name="Woen H.-Y."/>
            <person name="Kwon S.-W."/>
        </authorList>
    </citation>
    <scope>NUCLEOTIDE SEQUENCE [LARGE SCALE GENOMIC DNA]</scope>
    <source>
        <strain evidence="1 2">SSBR10-3</strain>
    </source>
</reference>
<accession>A0ABY4EHT6</accession>
<proteinExistence type="predicted"/>
<dbReference type="Proteomes" id="UP000831787">
    <property type="component" value="Chromosome"/>
</dbReference>
<protein>
    <submittedName>
        <fullName evidence="1">Uncharacterized protein</fullName>
    </submittedName>
</protein>
<evidence type="ECO:0000313" key="1">
    <source>
        <dbReference type="EMBL" id="UOQ43632.1"/>
    </source>
</evidence>
<dbReference type="RefSeq" id="WP_244708991.1">
    <property type="nucleotide sequence ID" value="NZ_CP095073.1"/>
</dbReference>
<sequence length="180" mass="20528">MANSHVYIYNGATQTNSDGTHLIDGQVVYQFSSNSYGYDNFGYWDRGQWTEFALKDSNPNGIYLSSGGGSGWLYSITVMNYKVWGNHWRCSRSGGAYYDLRGGATLSDGYGNYQYLGASDQIIFGREGSYNQGNTLGDQYEWVQCYGYYDENKNYTDLDYWYINIDDQNYGVSSYSVNTY</sequence>
<organism evidence="1 2">
    <name type="scientific">Halobacillus salinarum</name>
    <dbReference type="NCBI Taxonomy" id="2932257"/>
    <lineage>
        <taxon>Bacteria</taxon>
        <taxon>Bacillati</taxon>
        <taxon>Bacillota</taxon>
        <taxon>Bacilli</taxon>
        <taxon>Bacillales</taxon>
        <taxon>Bacillaceae</taxon>
        <taxon>Halobacillus</taxon>
    </lineage>
</organism>
<keyword evidence="2" id="KW-1185">Reference proteome</keyword>
<gene>
    <name evidence="1" type="ORF">MUN89_17245</name>
</gene>